<evidence type="ECO:0000256" key="2">
    <source>
        <dbReference type="SAM" id="Phobius"/>
    </source>
</evidence>
<reference evidence="3 4" key="1">
    <citation type="submission" date="2018-06" db="EMBL/GenBank/DDBJ databases">
        <title>Sphaerisporangium craniellae sp. nov., isolated from a marine sponge in the South China Sea.</title>
        <authorList>
            <person name="Li L."/>
        </authorList>
    </citation>
    <scope>NUCLEOTIDE SEQUENCE [LARGE SCALE GENOMIC DNA]</scope>
    <source>
        <strain evidence="3 4">CCTCC AA 208026</strain>
    </source>
</reference>
<keyword evidence="2" id="KW-0472">Membrane</keyword>
<dbReference type="AlphaFoldDB" id="A0A367FNQ8"/>
<dbReference type="Proteomes" id="UP000253094">
    <property type="component" value="Unassembled WGS sequence"/>
</dbReference>
<keyword evidence="2" id="KW-1133">Transmembrane helix</keyword>
<dbReference type="Gene3D" id="3.40.50.300">
    <property type="entry name" value="P-loop containing nucleotide triphosphate hydrolases"/>
    <property type="match status" value="1"/>
</dbReference>
<keyword evidence="4" id="KW-1185">Reference proteome</keyword>
<gene>
    <name evidence="3" type="ORF">DQ384_05615</name>
</gene>
<accession>A0A367FNQ8</accession>
<evidence type="ECO:0000313" key="4">
    <source>
        <dbReference type="Proteomes" id="UP000253094"/>
    </source>
</evidence>
<proteinExistence type="predicted"/>
<feature type="transmembrane region" description="Helical" evidence="2">
    <location>
        <begin position="40"/>
        <end position="60"/>
    </location>
</feature>
<dbReference type="RefSeq" id="WP_114027633.1">
    <property type="nucleotide sequence ID" value="NZ_QOIL01000003.1"/>
</dbReference>
<feature type="transmembrane region" description="Helical" evidence="2">
    <location>
        <begin position="66"/>
        <end position="88"/>
    </location>
</feature>
<comment type="caution">
    <text evidence="3">The sequence shown here is derived from an EMBL/GenBank/DDBJ whole genome shotgun (WGS) entry which is preliminary data.</text>
</comment>
<dbReference type="OrthoDB" id="5165844at2"/>
<sequence>MATLSNKSLREAARAARAEKRLRGQLGGLGGELSQAWRALAPWALLATALGGAPLAWFLAQLADAQVFTAICIAVVGIILIAVSLHLTRGRMTLSRAHELFNFAAPIAVIAYTVAWGPNRFVFIWAGIFGVGSAIIWNRRHTSTALRELERTAGGGAGTVPQRWREFAQEHAPSLIDARITVMRDDDDELAVGLDLGEGGVPSDVGPLLERITRFADGIAGGASLLVGDRLDQVLVRVARRDPLKKPRPWQGPNAPGGSMLEPIEGIARYKDLAELSLTLPYRAPRAPDENPKMQSHLGIYGMSRAGKGAAGELLDVNIATRKDAILVVCDAVKADQQTGPIAEGADYVLDTAPQIRAFFHRLVTATIPTRAAVLGDPTRNLLGKRCREWEPGCGLSWVAVHVYEAAALFGNTDMTKLTERAASVGIEIIVEVQKAIHDRVDTNARSNMAAMLVFGTFNFDDAALVLPAELIELGVNPGVWQNKQPGTCLAVFPEFTLARQATPLRFDRHASDGSDVEAALREYMHLAGPCDPWTAKTWGEPYQQYRAKVEAQRGRRPKTHVLAGAVLLDECPSTPVGSASAVVPAPRPAHTTEPAEEMLQPDPPEEQPEVTPEEARAELEQAAEEVVGEMAKALGDDPQAREILDQAVDGIEQLDTDPAPQLGVPRADDVAFPDDPDEEHFTPIVSRDEALDILLDVLSTDIGEGNTFRPADLYDALERRARRGDSWVRKCMKTLTQWGCIQDTEGHGQYQVLSTRRGDHEDHAQ</sequence>
<dbReference type="InterPro" id="IPR027417">
    <property type="entry name" value="P-loop_NTPase"/>
</dbReference>
<keyword evidence="2" id="KW-0812">Transmembrane</keyword>
<evidence type="ECO:0000256" key="1">
    <source>
        <dbReference type="SAM" id="MobiDB-lite"/>
    </source>
</evidence>
<name>A0A367FNQ8_9ACTN</name>
<organism evidence="3 4">
    <name type="scientific">Sphaerisporangium album</name>
    <dbReference type="NCBI Taxonomy" id="509200"/>
    <lineage>
        <taxon>Bacteria</taxon>
        <taxon>Bacillati</taxon>
        <taxon>Actinomycetota</taxon>
        <taxon>Actinomycetes</taxon>
        <taxon>Streptosporangiales</taxon>
        <taxon>Streptosporangiaceae</taxon>
        <taxon>Sphaerisporangium</taxon>
    </lineage>
</organism>
<feature type="compositionally biased region" description="Acidic residues" evidence="1">
    <location>
        <begin position="604"/>
        <end position="613"/>
    </location>
</feature>
<dbReference type="EMBL" id="QOIL01000003">
    <property type="protein sequence ID" value="RCG32018.1"/>
    <property type="molecule type" value="Genomic_DNA"/>
</dbReference>
<protein>
    <submittedName>
        <fullName evidence="3">Sulfite exporter TauE/SafE family protein</fullName>
    </submittedName>
</protein>
<feature type="compositionally biased region" description="Low complexity" evidence="1">
    <location>
        <begin position="576"/>
        <end position="585"/>
    </location>
</feature>
<feature type="transmembrane region" description="Helical" evidence="2">
    <location>
        <begin position="100"/>
        <end position="116"/>
    </location>
</feature>
<evidence type="ECO:0000313" key="3">
    <source>
        <dbReference type="EMBL" id="RCG32018.1"/>
    </source>
</evidence>
<feature type="region of interest" description="Disordered" evidence="1">
    <location>
        <begin position="576"/>
        <end position="614"/>
    </location>
</feature>